<accession>A0ABS4XL78</accession>
<dbReference type="InterPro" id="IPR013096">
    <property type="entry name" value="Cupin_2"/>
</dbReference>
<dbReference type="Pfam" id="PF07883">
    <property type="entry name" value="Cupin_2"/>
    <property type="match status" value="1"/>
</dbReference>
<dbReference type="PANTHER" id="PTHR37694">
    <property type="entry name" value="SLR8022 PROTEIN"/>
    <property type="match status" value="1"/>
</dbReference>
<gene>
    <name evidence="2" type="ORF">JOF39_000342</name>
</gene>
<sequence length="116" mass="12539">MDEKPSVSEESTLIAQSLRDYEERNPIKEGRYAAKRIFSGAKAQITEIAFDADVELKEHTARTPILVQVIDGEVDFTVGGTKTPLGVGGCIFVEANVIHAVYAAAPARITVTFLSS</sequence>
<reference evidence="2 3" key="1">
    <citation type="submission" date="2021-03" db="EMBL/GenBank/DDBJ databases">
        <title>Sequencing the genomes of 1000 actinobacteria strains.</title>
        <authorList>
            <person name="Klenk H.-P."/>
        </authorList>
    </citation>
    <scope>NUCLEOTIDE SEQUENCE [LARGE SCALE GENOMIC DNA]</scope>
    <source>
        <strain evidence="2 3">DSM 20168</strain>
    </source>
</reference>
<keyword evidence="3" id="KW-1185">Reference proteome</keyword>
<dbReference type="CDD" id="cd02230">
    <property type="entry name" value="cupin_HP0902-like"/>
    <property type="match status" value="1"/>
</dbReference>
<dbReference type="Proteomes" id="UP001195422">
    <property type="component" value="Unassembled WGS sequence"/>
</dbReference>
<proteinExistence type="predicted"/>
<dbReference type="InterPro" id="IPR014710">
    <property type="entry name" value="RmlC-like_jellyroll"/>
</dbReference>
<dbReference type="InterPro" id="IPR011051">
    <property type="entry name" value="RmlC_Cupin_sf"/>
</dbReference>
<dbReference type="SUPFAM" id="SSF51182">
    <property type="entry name" value="RmlC-like cupins"/>
    <property type="match status" value="1"/>
</dbReference>
<protein>
    <submittedName>
        <fullName evidence="2">Quercetin dioxygenase-like cupin family protein</fullName>
    </submittedName>
</protein>
<dbReference type="EMBL" id="JAGIOJ010000001">
    <property type="protein sequence ID" value="MBP2397261.1"/>
    <property type="molecule type" value="Genomic_DNA"/>
</dbReference>
<name>A0ABS4XL78_GLUPR</name>
<organism evidence="2 3">
    <name type="scientific">Glutamicibacter protophormiae</name>
    <name type="common">Brevibacterium protophormiae</name>
    <dbReference type="NCBI Taxonomy" id="37930"/>
    <lineage>
        <taxon>Bacteria</taxon>
        <taxon>Bacillati</taxon>
        <taxon>Actinomycetota</taxon>
        <taxon>Actinomycetes</taxon>
        <taxon>Micrococcales</taxon>
        <taxon>Micrococcaceae</taxon>
        <taxon>Glutamicibacter</taxon>
    </lineage>
</organism>
<dbReference type="Gene3D" id="2.60.120.10">
    <property type="entry name" value="Jelly Rolls"/>
    <property type="match status" value="1"/>
</dbReference>
<dbReference type="RefSeq" id="WP_188947342.1">
    <property type="nucleotide sequence ID" value="NZ_BMPH01000002.1"/>
</dbReference>
<dbReference type="PANTHER" id="PTHR37694:SF1">
    <property type="entry name" value="SLR8022 PROTEIN"/>
    <property type="match status" value="1"/>
</dbReference>
<evidence type="ECO:0000313" key="3">
    <source>
        <dbReference type="Proteomes" id="UP001195422"/>
    </source>
</evidence>
<evidence type="ECO:0000313" key="2">
    <source>
        <dbReference type="EMBL" id="MBP2397261.1"/>
    </source>
</evidence>
<feature type="domain" description="Cupin type-2" evidence="1">
    <location>
        <begin position="65"/>
        <end position="111"/>
    </location>
</feature>
<comment type="caution">
    <text evidence="2">The sequence shown here is derived from an EMBL/GenBank/DDBJ whole genome shotgun (WGS) entry which is preliminary data.</text>
</comment>
<evidence type="ECO:0000259" key="1">
    <source>
        <dbReference type="Pfam" id="PF07883"/>
    </source>
</evidence>